<evidence type="ECO:0000313" key="1">
    <source>
        <dbReference type="EMBL" id="QEV25680.1"/>
    </source>
</evidence>
<gene>
    <name evidence="1" type="ORF">CP976_16975</name>
</gene>
<dbReference type="RefSeq" id="WP_150481133.1">
    <property type="nucleotide sequence ID" value="NZ_BMTB01000001.1"/>
</dbReference>
<sequence>MILRTIAHHLGLPVRRDPQEVAKIIEGPRPTLDELPDGRRERLPAEWTKVLSERHWHRPYLRE</sequence>
<reference evidence="1 2" key="1">
    <citation type="submission" date="2017-09" db="EMBL/GenBank/DDBJ databases">
        <authorList>
            <person name="Lee N."/>
            <person name="Cho B.-K."/>
        </authorList>
    </citation>
    <scope>NUCLEOTIDE SEQUENCE [LARGE SCALE GENOMIC DNA]</scope>
    <source>
        <strain evidence="1 2">ATCC 13740</strain>
    </source>
</reference>
<evidence type="ECO:0000313" key="2">
    <source>
        <dbReference type="Proteomes" id="UP000326598"/>
    </source>
</evidence>
<proteinExistence type="predicted"/>
<dbReference type="EMBL" id="CP023694">
    <property type="protein sequence ID" value="QEV25680.1"/>
    <property type="molecule type" value="Genomic_DNA"/>
</dbReference>
<accession>A0A5J6I500</accession>
<protein>
    <submittedName>
        <fullName evidence="1">Uncharacterized protein</fullName>
    </submittedName>
</protein>
<dbReference type="AlphaFoldDB" id="A0A5J6I500"/>
<dbReference type="Proteomes" id="UP000326598">
    <property type="component" value="Chromosome"/>
</dbReference>
<organism evidence="1 2">
    <name type="scientific">Streptomyces coeruleorubidus</name>
    <dbReference type="NCBI Taxonomy" id="116188"/>
    <lineage>
        <taxon>Bacteria</taxon>
        <taxon>Bacillati</taxon>
        <taxon>Actinomycetota</taxon>
        <taxon>Actinomycetes</taxon>
        <taxon>Kitasatosporales</taxon>
        <taxon>Streptomycetaceae</taxon>
        <taxon>Streptomyces</taxon>
    </lineage>
</organism>
<dbReference type="GeneID" id="91417763"/>
<name>A0A5J6I500_STRC4</name>
<dbReference type="KEGG" id="scoe:CP976_16975"/>